<gene>
    <name evidence="7" type="ORF">DES48_102437</name>
</gene>
<evidence type="ECO:0000259" key="6">
    <source>
        <dbReference type="PROSITE" id="PS50110"/>
    </source>
</evidence>
<dbReference type="OrthoDB" id="9794370at2"/>
<dbReference type="InterPro" id="IPR011006">
    <property type="entry name" value="CheY-like_superfamily"/>
</dbReference>
<feature type="domain" description="HTH araC/xylS-type" evidence="5">
    <location>
        <begin position="407"/>
        <end position="505"/>
    </location>
</feature>
<dbReference type="STRING" id="200904.GCA_900168775_00694"/>
<proteinExistence type="predicted"/>
<dbReference type="PRINTS" id="PR00032">
    <property type="entry name" value="HTHARAC"/>
</dbReference>
<keyword evidence="1" id="KW-0805">Transcription regulation</keyword>
<dbReference type="Pfam" id="PF17853">
    <property type="entry name" value="GGDEF_2"/>
    <property type="match status" value="1"/>
</dbReference>
<dbReference type="SUPFAM" id="SSF52172">
    <property type="entry name" value="CheY-like"/>
    <property type="match status" value="1"/>
</dbReference>
<keyword evidence="2" id="KW-0238">DNA-binding</keyword>
<dbReference type="EMBL" id="QNRI01000002">
    <property type="protein sequence ID" value="RBP00671.1"/>
    <property type="molecule type" value="Genomic_DNA"/>
</dbReference>
<name>A0A366EE28_9BACI</name>
<dbReference type="AlphaFoldDB" id="A0A366EE28"/>
<dbReference type="CDD" id="cd17536">
    <property type="entry name" value="REC_YesN-like"/>
    <property type="match status" value="1"/>
</dbReference>
<dbReference type="GO" id="GO:0000160">
    <property type="term" value="P:phosphorelay signal transduction system"/>
    <property type="evidence" value="ECO:0007669"/>
    <property type="project" value="InterPro"/>
</dbReference>
<keyword evidence="4" id="KW-0597">Phosphoprotein</keyword>
<dbReference type="Gene3D" id="3.40.50.2300">
    <property type="match status" value="1"/>
</dbReference>
<comment type="caution">
    <text evidence="7">The sequence shown here is derived from an EMBL/GenBank/DDBJ whole genome shotgun (WGS) entry which is preliminary data.</text>
</comment>
<evidence type="ECO:0000313" key="7">
    <source>
        <dbReference type="EMBL" id="RBP00671.1"/>
    </source>
</evidence>
<dbReference type="SMART" id="SM00342">
    <property type="entry name" value="HTH_ARAC"/>
    <property type="match status" value="1"/>
</dbReference>
<dbReference type="RefSeq" id="WP_113867517.1">
    <property type="nucleotide sequence ID" value="NZ_BAABQN010000002.1"/>
</dbReference>
<dbReference type="PROSITE" id="PS01124">
    <property type="entry name" value="HTH_ARAC_FAMILY_2"/>
    <property type="match status" value="1"/>
</dbReference>
<evidence type="ECO:0000256" key="1">
    <source>
        <dbReference type="ARBA" id="ARBA00023015"/>
    </source>
</evidence>
<accession>A0A366EE28</accession>
<evidence type="ECO:0000256" key="3">
    <source>
        <dbReference type="ARBA" id="ARBA00023163"/>
    </source>
</evidence>
<dbReference type="Pfam" id="PF12833">
    <property type="entry name" value="HTH_18"/>
    <property type="match status" value="1"/>
</dbReference>
<dbReference type="InterPro" id="IPR018062">
    <property type="entry name" value="HTH_AraC-typ_CS"/>
</dbReference>
<evidence type="ECO:0000256" key="4">
    <source>
        <dbReference type="PROSITE-ProRule" id="PRU00169"/>
    </source>
</evidence>
<feature type="domain" description="Response regulatory" evidence="6">
    <location>
        <begin position="3"/>
        <end position="120"/>
    </location>
</feature>
<dbReference type="PROSITE" id="PS50110">
    <property type="entry name" value="RESPONSE_REGULATORY"/>
    <property type="match status" value="1"/>
</dbReference>
<dbReference type="GO" id="GO:0003700">
    <property type="term" value="F:DNA-binding transcription factor activity"/>
    <property type="evidence" value="ECO:0007669"/>
    <property type="project" value="InterPro"/>
</dbReference>
<dbReference type="Proteomes" id="UP000252254">
    <property type="component" value="Unassembled WGS sequence"/>
</dbReference>
<dbReference type="Pfam" id="PF00072">
    <property type="entry name" value="Response_reg"/>
    <property type="match status" value="1"/>
</dbReference>
<keyword evidence="3" id="KW-0804">Transcription</keyword>
<evidence type="ECO:0000259" key="5">
    <source>
        <dbReference type="PROSITE" id="PS01124"/>
    </source>
</evidence>
<reference evidence="7 8" key="1">
    <citation type="submission" date="2018-06" db="EMBL/GenBank/DDBJ databases">
        <title>Genomic Encyclopedia of Type Strains, Phase IV (KMG-IV): sequencing the most valuable type-strain genomes for metagenomic binning, comparative biology and taxonomic classification.</title>
        <authorList>
            <person name="Goeker M."/>
        </authorList>
    </citation>
    <scope>NUCLEOTIDE SEQUENCE [LARGE SCALE GENOMIC DNA]</scope>
    <source>
        <strain evidence="7 8">DSM 15140</strain>
    </source>
</reference>
<dbReference type="InterPro" id="IPR020449">
    <property type="entry name" value="Tscrpt_reg_AraC-type_HTH"/>
</dbReference>
<evidence type="ECO:0000256" key="2">
    <source>
        <dbReference type="ARBA" id="ARBA00023125"/>
    </source>
</evidence>
<dbReference type="PANTHER" id="PTHR43280:SF2">
    <property type="entry name" value="HTH-TYPE TRANSCRIPTIONAL REGULATOR EXSA"/>
    <property type="match status" value="1"/>
</dbReference>
<protein>
    <submittedName>
        <fullName evidence="7">AraC family two component transcriptional regulator</fullName>
    </submittedName>
</protein>
<feature type="modified residue" description="4-aspartylphosphate" evidence="4">
    <location>
        <position position="55"/>
    </location>
</feature>
<dbReference type="InterPro" id="IPR001789">
    <property type="entry name" value="Sig_transdc_resp-reg_receiver"/>
</dbReference>
<keyword evidence="8" id="KW-1185">Reference proteome</keyword>
<dbReference type="GO" id="GO:0043565">
    <property type="term" value="F:sequence-specific DNA binding"/>
    <property type="evidence" value="ECO:0007669"/>
    <property type="project" value="InterPro"/>
</dbReference>
<dbReference type="InterPro" id="IPR018060">
    <property type="entry name" value="HTH_AraC"/>
</dbReference>
<organism evidence="7 8">
    <name type="scientific">Paraliobacillus ryukyuensis</name>
    <dbReference type="NCBI Taxonomy" id="200904"/>
    <lineage>
        <taxon>Bacteria</taxon>
        <taxon>Bacillati</taxon>
        <taxon>Bacillota</taxon>
        <taxon>Bacilli</taxon>
        <taxon>Bacillales</taxon>
        <taxon>Bacillaceae</taxon>
        <taxon>Paraliobacillus</taxon>
    </lineage>
</organism>
<dbReference type="PANTHER" id="PTHR43280">
    <property type="entry name" value="ARAC-FAMILY TRANSCRIPTIONAL REGULATOR"/>
    <property type="match status" value="1"/>
</dbReference>
<dbReference type="InterPro" id="IPR041522">
    <property type="entry name" value="CdaR_GGDEF"/>
</dbReference>
<evidence type="ECO:0000313" key="8">
    <source>
        <dbReference type="Proteomes" id="UP000252254"/>
    </source>
</evidence>
<dbReference type="SUPFAM" id="SSF46689">
    <property type="entry name" value="Homeodomain-like"/>
    <property type="match status" value="2"/>
</dbReference>
<dbReference type="SMART" id="SM00448">
    <property type="entry name" value="REC"/>
    <property type="match status" value="1"/>
</dbReference>
<dbReference type="InterPro" id="IPR009057">
    <property type="entry name" value="Homeodomain-like_sf"/>
</dbReference>
<sequence length="507" mass="58478">MIKIMLVDDEAIERKGLQMLLNKHRPDSEVVAEAGNGKEAIDLAMMTEPDLIFMDIKMPEYDGIYAAEQILTSRPKTKIIMVSAYDTFDYAKKAMKFGVKEYLLKPNSVAEVLTAYDAMVQEVDQENMLQSCLKQANGLIEMEFILTLLLNHVHDFDTESWSEWLHVDDMKGFVIVLLFQSEHPSVTHQDKQGWYASLKNVVAKTPYQILLGPLTGFQVPAFVNYDATNFNIFARSIIHQLQRELTNLKVKIGVGNAIDNLEQFATSYEHAMHALEQVQDSQANYAVYNNQAATTKKTLVPFAEEKRILEAIKKGDETSIDQLFDRYFMSLQQNANYQLSIIKKAMTNFFVILHRVINELGLTLDTEMEFSQFNTPYQIKEAAKAHLYYVMQQIKDWRDSGVRGLLLQAKAYMESNFEKNISLEQVATDIGLSSYYFSKLFKEYFEVTFIDYLTQMRLERAKELLVNTNYSLKEIALSTGYKDPNYFSRVFKKEINQTPSAYRKNHK</sequence>
<dbReference type="PROSITE" id="PS00041">
    <property type="entry name" value="HTH_ARAC_FAMILY_1"/>
    <property type="match status" value="1"/>
</dbReference>
<dbReference type="Gene3D" id="1.10.10.60">
    <property type="entry name" value="Homeodomain-like"/>
    <property type="match status" value="2"/>
</dbReference>